<proteinExistence type="predicted"/>
<keyword evidence="3" id="KW-1185">Reference proteome</keyword>
<reference evidence="2 3" key="1">
    <citation type="submission" date="2020-12" db="EMBL/GenBank/DDBJ databases">
        <title>Genome public.</title>
        <authorList>
            <person name="Sun Q."/>
        </authorList>
    </citation>
    <scope>NUCLEOTIDE SEQUENCE [LARGE SCALE GENOMIC DNA]</scope>
    <source>
        <strain evidence="2 3">CCM 8864</strain>
    </source>
</reference>
<dbReference type="EMBL" id="JAEIOT010000011">
    <property type="protein sequence ID" value="MBI9001222.1"/>
    <property type="molecule type" value="Genomic_DNA"/>
</dbReference>
<dbReference type="InterPro" id="IPR021414">
    <property type="entry name" value="DUF3054"/>
</dbReference>
<feature type="transmembrane region" description="Helical" evidence="1">
    <location>
        <begin position="37"/>
        <end position="58"/>
    </location>
</feature>
<feature type="transmembrane region" description="Helical" evidence="1">
    <location>
        <begin position="94"/>
        <end position="112"/>
    </location>
</feature>
<dbReference type="Proteomes" id="UP000625574">
    <property type="component" value="Unassembled WGS sequence"/>
</dbReference>
<organism evidence="2 3">
    <name type="scientific">Corynebacterium marambiense</name>
    <dbReference type="NCBI Taxonomy" id="2765364"/>
    <lineage>
        <taxon>Bacteria</taxon>
        <taxon>Bacillati</taxon>
        <taxon>Actinomycetota</taxon>
        <taxon>Actinomycetes</taxon>
        <taxon>Mycobacteriales</taxon>
        <taxon>Corynebacteriaceae</taxon>
        <taxon>Corynebacterium</taxon>
    </lineage>
</organism>
<evidence type="ECO:0000313" key="3">
    <source>
        <dbReference type="Proteomes" id="UP000625574"/>
    </source>
</evidence>
<keyword evidence="1" id="KW-0812">Transmembrane</keyword>
<keyword evidence="1" id="KW-1133">Transmembrane helix</keyword>
<dbReference type="Pfam" id="PF11255">
    <property type="entry name" value="DUF3054"/>
    <property type="match status" value="1"/>
</dbReference>
<name>A0ABS0VWU5_9CORY</name>
<protein>
    <submittedName>
        <fullName evidence="2">DUF3054 domain-containing protein</fullName>
    </submittedName>
</protein>
<evidence type="ECO:0000313" key="2">
    <source>
        <dbReference type="EMBL" id="MBI9001222.1"/>
    </source>
</evidence>
<evidence type="ECO:0000256" key="1">
    <source>
        <dbReference type="SAM" id="Phobius"/>
    </source>
</evidence>
<sequence>MTGRHRALHADLAALLLFALLARLAHRGDGLEFSIGGWLGTAWPFLVGVLLAYGILAVKRREPLPINPGGLTVWLVTLVTGLAIWGVRHSAIPHWSFMIVAGLMSGLLLLGWRTFGTVARRMGWVRVGNRFNGADRQPHRRRSRNDKRQLR</sequence>
<accession>A0ABS0VWU5</accession>
<gene>
    <name evidence="2" type="ORF">JDV76_09630</name>
</gene>
<comment type="caution">
    <text evidence="2">The sequence shown here is derived from an EMBL/GenBank/DDBJ whole genome shotgun (WGS) entry which is preliminary data.</text>
</comment>
<keyword evidence="1" id="KW-0472">Membrane</keyword>
<feature type="transmembrane region" description="Helical" evidence="1">
    <location>
        <begin position="70"/>
        <end position="88"/>
    </location>
</feature>